<dbReference type="EMBL" id="JAHYBZ010000012">
    <property type="protein sequence ID" value="MBW6401535.1"/>
    <property type="molecule type" value="Genomic_DNA"/>
</dbReference>
<name>A0ABS7AHJ6_9PROT</name>
<evidence type="ECO:0000256" key="3">
    <source>
        <dbReference type="ARBA" id="ARBA00023163"/>
    </source>
</evidence>
<dbReference type="PANTHER" id="PTHR30146">
    <property type="entry name" value="LACI-RELATED TRANSCRIPTIONAL REPRESSOR"/>
    <property type="match status" value="1"/>
</dbReference>
<dbReference type="SUPFAM" id="SSF53822">
    <property type="entry name" value="Periplasmic binding protein-like I"/>
    <property type="match status" value="1"/>
</dbReference>
<keyword evidence="3" id="KW-0804">Transcription</keyword>
<dbReference type="Gene3D" id="1.10.260.40">
    <property type="entry name" value="lambda repressor-like DNA-binding domains"/>
    <property type="match status" value="1"/>
</dbReference>
<dbReference type="CDD" id="cd06267">
    <property type="entry name" value="PBP1_LacI_sugar_binding-like"/>
    <property type="match status" value="1"/>
</dbReference>
<dbReference type="CDD" id="cd01392">
    <property type="entry name" value="HTH_LacI"/>
    <property type="match status" value="1"/>
</dbReference>
<evidence type="ECO:0000313" key="5">
    <source>
        <dbReference type="EMBL" id="MBW6401535.1"/>
    </source>
</evidence>
<dbReference type="PROSITE" id="PS50932">
    <property type="entry name" value="HTH_LACI_2"/>
    <property type="match status" value="1"/>
</dbReference>
<comment type="caution">
    <text evidence="5">The sequence shown here is derived from an EMBL/GenBank/DDBJ whole genome shotgun (WGS) entry which is preliminary data.</text>
</comment>
<protein>
    <submittedName>
        <fullName evidence="5">LacI family transcriptional regulator</fullName>
    </submittedName>
</protein>
<evidence type="ECO:0000313" key="6">
    <source>
        <dbReference type="Proteomes" id="UP001196565"/>
    </source>
</evidence>
<dbReference type="Pfam" id="PF00356">
    <property type="entry name" value="LacI"/>
    <property type="match status" value="1"/>
</dbReference>
<keyword evidence="6" id="KW-1185">Reference proteome</keyword>
<keyword evidence="2" id="KW-0238">DNA-binding</keyword>
<dbReference type="InterPro" id="IPR001761">
    <property type="entry name" value="Peripla_BP/Lac1_sug-bd_dom"/>
</dbReference>
<sequence>MTTVLDIARLAGVSSATVSRVLNGNAGVKADARDRVLAAALETGYRPNRMAQSLRRGRSNTLALLVGDIEQNLYSSLTKHLQASVAEIGLDVLLYNLDHSPERLKSFLALAPALGLRGVVLATSDRIGPEFDPQLADLQARGLTLLSMIQRLDLRGVPSIVHEEFAATREAVSYLLGTGRAPVMYVGRISTSDLGAERYRGYRAALAEAGEPLRRELVQDVRFSYEAGYEAVTRALDAGLCFGSVQAGSDVIALGAVAALADRGRRVPEDVAVIGFGNANWTAFTRPALTTLSVHHEAAAMAARSAFAAAEAGRDVPPLVTIARSLIRRRSA</sequence>
<evidence type="ECO:0000256" key="2">
    <source>
        <dbReference type="ARBA" id="ARBA00023125"/>
    </source>
</evidence>
<organism evidence="5 6">
    <name type="scientific">Roseomonas alba</name>
    <dbReference type="NCBI Taxonomy" id="2846776"/>
    <lineage>
        <taxon>Bacteria</taxon>
        <taxon>Pseudomonadati</taxon>
        <taxon>Pseudomonadota</taxon>
        <taxon>Alphaproteobacteria</taxon>
        <taxon>Acetobacterales</taxon>
        <taxon>Roseomonadaceae</taxon>
        <taxon>Roseomonas</taxon>
    </lineage>
</organism>
<dbReference type="PROSITE" id="PS00356">
    <property type="entry name" value="HTH_LACI_1"/>
    <property type="match status" value="1"/>
</dbReference>
<gene>
    <name evidence="5" type="ORF">KPL78_27030</name>
</gene>
<dbReference type="SMART" id="SM00354">
    <property type="entry name" value="HTH_LACI"/>
    <property type="match status" value="1"/>
</dbReference>
<dbReference type="InterPro" id="IPR000843">
    <property type="entry name" value="HTH_LacI"/>
</dbReference>
<dbReference type="SUPFAM" id="SSF47413">
    <property type="entry name" value="lambda repressor-like DNA-binding domains"/>
    <property type="match status" value="1"/>
</dbReference>
<reference evidence="5 6" key="1">
    <citation type="submission" date="2021-07" db="EMBL/GenBank/DDBJ databases">
        <authorList>
            <person name="So Y."/>
        </authorList>
    </citation>
    <scope>NUCLEOTIDE SEQUENCE [LARGE SCALE GENOMIC DNA]</scope>
    <source>
        <strain evidence="5 6">HJA6</strain>
    </source>
</reference>
<keyword evidence="1" id="KW-0805">Transcription regulation</keyword>
<dbReference type="Proteomes" id="UP001196565">
    <property type="component" value="Unassembled WGS sequence"/>
</dbReference>
<dbReference type="PANTHER" id="PTHR30146:SF120">
    <property type="entry name" value="ALANINE RACEMASE"/>
    <property type="match status" value="1"/>
</dbReference>
<accession>A0ABS7AHJ6</accession>
<dbReference type="Gene3D" id="3.40.50.2300">
    <property type="match status" value="2"/>
</dbReference>
<dbReference type="RefSeq" id="WP_219766274.1">
    <property type="nucleotide sequence ID" value="NZ_JAHYBZ010000012.1"/>
</dbReference>
<dbReference type="Pfam" id="PF00532">
    <property type="entry name" value="Peripla_BP_1"/>
    <property type="match status" value="1"/>
</dbReference>
<proteinExistence type="predicted"/>
<dbReference type="PRINTS" id="PR00036">
    <property type="entry name" value="HTHLACI"/>
</dbReference>
<evidence type="ECO:0000256" key="1">
    <source>
        <dbReference type="ARBA" id="ARBA00023015"/>
    </source>
</evidence>
<feature type="domain" description="HTH lacI-type" evidence="4">
    <location>
        <begin position="2"/>
        <end position="56"/>
    </location>
</feature>
<evidence type="ECO:0000259" key="4">
    <source>
        <dbReference type="PROSITE" id="PS50932"/>
    </source>
</evidence>
<dbReference type="InterPro" id="IPR028082">
    <property type="entry name" value="Peripla_BP_I"/>
</dbReference>
<dbReference type="InterPro" id="IPR010982">
    <property type="entry name" value="Lambda_DNA-bd_dom_sf"/>
</dbReference>